<comment type="subcellular location">
    <subcellularLocation>
        <location evidence="1">Cell membrane</location>
        <topology evidence="1">Multi-pass membrane protein</topology>
    </subcellularLocation>
</comment>
<keyword evidence="11" id="KW-1185">Reference proteome</keyword>
<evidence type="ECO:0000259" key="8">
    <source>
        <dbReference type="Pfam" id="PF02687"/>
    </source>
</evidence>
<evidence type="ECO:0000256" key="3">
    <source>
        <dbReference type="ARBA" id="ARBA00022692"/>
    </source>
</evidence>
<dbReference type="Pfam" id="PF12704">
    <property type="entry name" value="MacB_PCD"/>
    <property type="match status" value="1"/>
</dbReference>
<evidence type="ECO:0000256" key="5">
    <source>
        <dbReference type="ARBA" id="ARBA00023136"/>
    </source>
</evidence>
<evidence type="ECO:0000256" key="6">
    <source>
        <dbReference type="ARBA" id="ARBA00038076"/>
    </source>
</evidence>
<keyword evidence="4 7" id="KW-1133">Transmembrane helix</keyword>
<keyword evidence="5 7" id="KW-0472">Membrane</keyword>
<accession>A0ABN1IWU6</accession>
<dbReference type="Pfam" id="PF02687">
    <property type="entry name" value="FtsX"/>
    <property type="match status" value="1"/>
</dbReference>
<reference evidence="11" key="1">
    <citation type="journal article" date="2019" name="Int. J. Syst. Evol. Microbiol.">
        <title>The Global Catalogue of Microorganisms (GCM) 10K type strain sequencing project: providing services to taxonomists for standard genome sequencing and annotation.</title>
        <authorList>
            <consortium name="The Broad Institute Genomics Platform"/>
            <consortium name="The Broad Institute Genome Sequencing Center for Infectious Disease"/>
            <person name="Wu L."/>
            <person name="Ma J."/>
        </authorList>
    </citation>
    <scope>NUCLEOTIDE SEQUENCE [LARGE SCALE GENOMIC DNA]</scope>
    <source>
        <strain evidence="11">JCM 15974</strain>
    </source>
</reference>
<feature type="domain" description="MacB-like periplasmic core" evidence="9">
    <location>
        <begin position="39"/>
        <end position="265"/>
    </location>
</feature>
<protein>
    <submittedName>
        <fullName evidence="10">ABC transporter permease</fullName>
    </submittedName>
</protein>
<feature type="transmembrane region" description="Helical" evidence="7">
    <location>
        <begin position="36"/>
        <end position="63"/>
    </location>
</feature>
<dbReference type="PANTHER" id="PTHR30572:SF4">
    <property type="entry name" value="ABC TRANSPORTER PERMEASE YTRF"/>
    <property type="match status" value="1"/>
</dbReference>
<comment type="caution">
    <text evidence="10">The sequence shown here is derived from an EMBL/GenBank/DDBJ whole genome shotgun (WGS) entry which is preliminary data.</text>
</comment>
<evidence type="ECO:0000256" key="7">
    <source>
        <dbReference type="SAM" id="Phobius"/>
    </source>
</evidence>
<dbReference type="Proteomes" id="UP001501758">
    <property type="component" value="Unassembled WGS sequence"/>
</dbReference>
<feature type="domain" description="ABC3 transporter permease C-terminal" evidence="8">
    <location>
        <begin position="308"/>
        <end position="422"/>
    </location>
</feature>
<dbReference type="InterPro" id="IPR025857">
    <property type="entry name" value="MacB_PCD"/>
</dbReference>
<feature type="transmembrane region" description="Helical" evidence="7">
    <location>
        <begin position="364"/>
        <end position="386"/>
    </location>
</feature>
<dbReference type="InterPro" id="IPR003838">
    <property type="entry name" value="ABC3_permease_C"/>
</dbReference>
<keyword evidence="2" id="KW-1003">Cell membrane</keyword>
<sequence length="429" mass="47710">MTFCSLIQETDTNSLIMFSLFRENVRIALDSIKGQLLRTILTVLIIAIGITALVGILTFLGALENTITGDFASMGSNTFNIQRYEFTTRRGGSGEREKINPIINYRNVRQFKEKFQYPFSKTSISFTGTRNAEVKFENEKTDPEASVVGVNENYLENTGTEVEFGRNFTFFDIENNNRVCLIGPDFKKNIFKDTDPVNKTISIRGVKFKVIGVLESKGATFRNNQDLKVLIPLQVARSIYTLPNINYSISVKVDDKQFLEGAQDEAIITFRKIRGLNPIEENNFGLERSDDLINRISSITGYLYWAAWIISIITIFGSSIALMNIMLVSVTERTREIGVRKALGAKKNTISVQFFMETVIIGQIGGVVGIILGITIGAIIVAVSGFEFSTPWLAILAAVVTSFLTAVVSGSYPAVKAAKQDPIESLRYE</sequence>
<feature type="transmembrane region" description="Helical" evidence="7">
    <location>
        <begin position="302"/>
        <end position="327"/>
    </location>
</feature>
<comment type="similarity">
    <text evidence="6">Belongs to the ABC-4 integral membrane protein family.</text>
</comment>
<evidence type="ECO:0000313" key="10">
    <source>
        <dbReference type="EMBL" id="GAA0723002.1"/>
    </source>
</evidence>
<organism evidence="10 11">
    <name type="scientific">Aquimarina litoralis</name>
    <dbReference type="NCBI Taxonomy" id="584605"/>
    <lineage>
        <taxon>Bacteria</taxon>
        <taxon>Pseudomonadati</taxon>
        <taxon>Bacteroidota</taxon>
        <taxon>Flavobacteriia</taxon>
        <taxon>Flavobacteriales</taxon>
        <taxon>Flavobacteriaceae</taxon>
        <taxon>Aquimarina</taxon>
    </lineage>
</organism>
<name>A0ABN1IWU6_9FLAO</name>
<proteinExistence type="inferred from homology"/>
<keyword evidence="3 7" id="KW-0812">Transmembrane</keyword>
<evidence type="ECO:0000256" key="1">
    <source>
        <dbReference type="ARBA" id="ARBA00004651"/>
    </source>
</evidence>
<evidence type="ECO:0000256" key="2">
    <source>
        <dbReference type="ARBA" id="ARBA00022475"/>
    </source>
</evidence>
<dbReference type="PANTHER" id="PTHR30572">
    <property type="entry name" value="MEMBRANE COMPONENT OF TRANSPORTER-RELATED"/>
    <property type="match status" value="1"/>
</dbReference>
<evidence type="ECO:0000259" key="9">
    <source>
        <dbReference type="Pfam" id="PF12704"/>
    </source>
</evidence>
<dbReference type="EMBL" id="BAAAGE010000002">
    <property type="protein sequence ID" value="GAA0723002.1"/>
    <property type="molecule type" value="Genomic_DNA"/>
</dbReference>
<dbReference type="InterPro" id="IPR050250">
    <property type="entry name" value="Macrolide_Exporter_MacB"/>
</dbReference>
<evidence type="ECO:0000313" key="11">
    <source>
        <dbReference type="Proteomes" id="UP001501758"/>
    </source>
</evidence>
<evidence type="ECO:0000256" key="4">
    <source>
        <dbReference type="ARBA" id="ARBA00022989"/>
    </source>
</evidence>
<feature type="transmembrane region" description="Helical" evidence="7">
    <location>
        <begin position="392"/>
        <end position="415"/>
    </location>
</feature>
<gene>
    <name evidence="10" type="ORF">GCM10009430_26010</name>
</gene>